<evidence type="ECO:0000256" key="4">
    <source>
        <dbReference type="ARBA" id="ARBA00022452"/>
    </source>
</evidence>
<feature type="domain" description="SLBB" evidence="17">
    <location>
        <begin position="251"/>
        <end position="347"/>
    </location>
</feature>
<dbReference type="PANTHER" id="PTHR33619">
    <property type="entry name" value="POLYSACCHARIDE EXPORT PROTEIN GFCE-RELATED"/>
    <property type="match status" value="1"/>
</dbReference>
<keyword evidence="19" id="KW-1185">Reference proteome</keyword>
<keyword evidence="13" id="KW-0998">Cell outer membrane</keyword>
<dbReference type="Pfam" id="PF22461">
    <property type="entry name" value="SLBB_2"/>
    <property type="match status" value="1"/>
</dbReference>
<evidence type="ECO:0000256" key="9">
    <source>
        <dbReference type="ARBA" id="ARBA00023065"/>
    </source>
</evidence>
<dbReference type="GO" id="GO:0015288">
    <property type="term" value="F:porin activity"/>
    <property type="evidence" value="ECO:0007669"/>
    <property type="project" value="UniProtKB-KW"/>
</dbReference>
<evidence type="ECO:0000256" key="5">
    <source>
        <dbReference type="ARBA" id="ARBA00022597"/>
    </source>
</evidence>
<keyword evidence="11" id="KW-0472">Membrane</keyword>
<dbReference type="InterPro" id="IPR049712">
    <property type="entry name" value="Poly_export"/>
</dbReference>
<evidence type="ECO:0000256" key="6">
    <source>
        <dbReference type="ARBA" id="ARBA00022692"/>
    </source>
</evidence>
<comment type="subcellular location">
    <subcellularLocation>
        <location evidence="1">Cell outer membrane</location>
        <topology evidence="1">Multi-pass membrane protein</topology>
    </subcellularLocation>
</comment>
<dbReference type="InterPro" id="IPR054765">
    <property type="entry name" value="SLBB_dom"/>
</dbReference>
<keyword evidence="9" id="KW-0406">Ion transport</keyword>
<evidence type="ECO:0000256" key="1">
    <source>
        <dbReference type="ARBA" id="ARBA00004571"/>
    </source>
</evidence>
<sequence>MRIIMIKINKIILIAACFGMMSSCTILPRSGPNKYEVTASTRGENPTAHIVPVTPEVVYETKVPTSSGFTKSFLQTKPLNAELIRPGDTLNLTVWENVEDGLLSSGMASAATLSELQVDGSGHIFVPYAGRIKVAGQTPEEIRHIVTQALQDQTPDPQVEVRRSAGAGATVSIIGSVGGQGIYPILHQTRTLSTMLASSGGLDVKPELVRVTVIRGKLRSEVWLDDLYDRPELDIALRDGDRILIEADRRSFVIMGAAGRQSQVAFDQREISALEALSRAGGLSAYQADPKGVFVLRKEDQSIARRVVGDAEIKGEQHLIYVLNLTEPDALFLARDFTIRDQDTVYITEAPLSTWNKTLRGIMGGLSTTTSFANTISDLRDL</sequence>
<keyword evidence="3" id="KW-0813">Transport</keyword>
<evidence type="ECO:0000256" key="10">
    <source>
        <dbReference type="ARBA" id="ARBA00023114"/>
    </source>
</evidence>
<evidence type="ECO:0000256" key="14">
    <source>
        <dbReference type="ARBA" id="ARBA00023288"/>
    </source>
</evidence>
<dbReference type="PANTHER" id="PTHR33619:SF3">
    <property type="entry name" value="POLYSACCHARIDE EXPORT PROTEIN GFCE-RELATED"/>
    <property type="match status" value="1"/>
</dbReference>
<organism evidence="18 19">
    <name type="scientific">Planktomarina temperata RCA23</name>
    <dbReference type="NCBI Taxonomy" id="666509"/>
    <lineage>
        <taxon>Bacteria</taxon>
        <taxon>Pseudomonadati</taxon>
        <taxon>Pseudomonadota</taxon>
        <taxon>Alphaproteobacteria</taxon>
        <taxon>Rhodobacterales</taxon>
        <taxon>Paracoccaceae</taxon>
        <taxon>Planktomarina</taxon>
    </lineage>
</organism>
<evidence type="ECO:0000256" key="2">
    <source>
        <dbReference type="ARBA" id="ARBA00009450"/>
    </source>
</evidence>
<evidence type="ECO:0000256" key="8">
    <source>
        <dbReference type="ARBA" id="ARBA00023047"/>
    </source>
</evidence>
<dbReference type="KEGG" id="ptp:RCA23_c21610"/>
<keyword evidence="6" id="KW-0812">Transmembrane</keyword>
<dbReference type="Proteomes" id="UP000028680">
    <property type="component" value="Chromosome"/>
</dbReference>
<evidence type="ECO:0000313" key="19">
    <source>
        <dbReference type="Proteomes" id="UP000028680"/>
    </source>
</evidence>
<dbReference type="AlphaFoldDB" id="A0AAN0RK47"/>
<dbReference type="GO" id="GO:0006811">
    <property type="term" value="P:monoatomic ion transport"/>
    <property type="evidence" value="ECO:0007669"/>
    <property type="project" value="UniProtKB-KW"/>
</dbReference>
<evidence type="ECO:0000259" key="16">
    <source>
        <dbReference type="Pfam" id="PF02563"/>
    </source>
</evidence>
<keyword evidence="10" id="KW-0626">Porin</keyword>
<evidence type="ECO:0000256" key="3">
    <source>
        <dbReference type="ARBA" id="ARBA00022448"/>
    </source>
</evidence>
<feature type="domain" description="Polysaccharide export protein N-terminal" evidence="16">
    <location>
        <begin position="83"/>
        <end position="162"/>
    </location>
</feature>
<feature type="chain" id="PRO_5042907175" evidence="15">
    <location>
        <begin position="29"/>
        <end position="382"/>
    </location>
</feature>
<dbReference type="GO" id="GO:0015159">
    <property type="term" value="F:polysaccharide transmembrane transporter activity"/>
    <property type="evidence" value="ECO:0007669"/>
    <property type="project" value="InterPro"/>
</dbReference>
<keyword evidence="4" id="KW-1134">Transmembrane beta strand</keyword>
<dbReference type="PROSITE" id="PS51257">
    <property type="entry name" value="PROKAR_LIPOPROTEIN"/>
    <property type="match status" value="1"/>
</dbReference>
<dbReference type="Gene3D" id="3.30.1950.10">
    <property type="entry name" value="wza like domain"/>
    <property type="match status" value="1"/>
</dbReference>
<evidence type="ECO:0000256" key="13">
    <source>
        <dbReference type="ARBA" id="ARBA00023237"/>
    </source>
</evidence>
<evidence type="ECO:0000256" key="11">
    <source>
        <dbReference type="ARBA" id="ARBA00023136"/>
    </source>
</evidence>
<proteinExistence type="inferred from homology"/>
<keyword evidence="14" id="KW-0449">Lipoprotein</keyword>
<comment type="similarity">
    <text evidence="2">Belongs to the BexD/CtrA/VexA family.</text>
</comment>
<protein>
    <submittedName>
        <fullName evidence="18">Polysaccharide export protein</fullName>
    </submittedName>
</protein>
<gene>
    <name evidence="18" type="ORF">RCA23_c21610</name>
</gene>
<dbReference type="GO" id="GO:0046930">
    <property type="term" value="C:pore complex"/>
    <property type="evidence" value="ECO:0007669"/>
    <property type="project" value="UniProtKB-KW"/>
</dbReference>
<evidence type="ECO:0000259" key="17">
    <source>
        <dbReference type="Pfam" id="PF22461"/>
    </source>
</evidence>
<dbReference type="InterPro" id="IPR003715">
    <property type="entry name" value="Poly_export_N"/>
</dbReference>
<dbReference type="Pfam" id="PF02563">
    <property type="entry name" value="Poly_export"/>
    <property type="match status" value="1"/>
</dbReference>
<keyword evidence="7 15" id="KW-0732">Signal</keyword>
<accession>A0AAN0RK47</accession>
<name>A0AAN0RK47_9RHOB</name>
<evidence type="ECO:0000313" key="18">
    <source>
        <dbReference type="EMBL" id="AII87688.1"/>
    </source>
</evidence>
<keyword evidence="8" id="KW-0625">Polysaccharide transport</keyword>
<keyword evidence="5" id="KW-0762">Sugar transport</keyword>
<feature type="signal peptide" evidence="15">
    <location>
        <begin position="1"/>
        <end position="28"/>
    </location>
</feature>
<evidence type="ECO:0000256" key="15">
    <source>
        <dbReference type="SAM" id="SignalP"/>
    </source>
</evidence>
<dbReference type="EMBL" id="CP003984">
    <property type="protein sequence ID" value="AII87688.1"/>
    <property type="molecule type" value="Genomic_DNA"/>
</dbReference>
<evidence type="ECO:0000256" key="12">
    <source>
        <dbReference type="ARBA" id="ARBA00023139"/>
    </source>
</evidence>
<dbReference type="GO" id="GO:0009279">
    <property type="term" value="C:cell outer membrane"/>
    <property type="evidence" value="ECO:0007669"/>
    <property type="project" value="UniProtKB-SubCell"/>
</dbReference>
<evidence type="ECO:0000256" key="7">
    <source>
        <dbReference type="ARBA" id="ARBA00022729"/>
    </source>
</evidence>
<dbReference type="Gene3D" id="3.10.560.10">
    <property type="entry name" value="Outer membrane lipoprotein wza domain like"/>
    <property type="match status" value="2"/>
</dbReference>
<keyword evidence="12" id="KW-0564">Palmitate</keyword>
<reference evidence="18 19" key="1">
    <citation type="journal article" date="2014" name="ISME J.">
        <title>Adaptation of an abundant Roseobacter RCA organism to pelagic systems revealed by genomic and transcriptomic analyses.</title>
        <authorList>
            <person name="Voget S."/>
            <person name="Wemheuer B."/>
            <person name="Brinkhoff T."/>
            <person name="Vollmers J."/>
            <person name="Dietrich S."/>
            <person name="Giebel H.A."/>
            <person name="Beardsley C."/>
            <person name="Sardemann C."/>
            <person name="Bakenhus I."/>
            <person name="Billerbeck S."/>
            <person name="Daniel R."/>
            <person name="Simon M."/>
        </authorList>
    </citation>
    <scope>NUCLEOTIDE SEQUENCE [LARGE SCALE GENOMIC DNA]</scope>
    <source>
        <strain evidence="18 19">RCA23</strain>
    </source>
</reference>